<keyword evidence="1" id="KW-1133">Transmembrane helix</keyword>
<evidence type="ECO:0000313" key="4">
    <source>
        <dbReference type="Proteomes" id="UP000037696"/>
    </source>
</evidence>
<keyword evidence="1" id="KW-0472">Membrane</keyword>
<organism evidence="3 4">
    <name type="scientific">Penicillium nordicum</name>
    <dbReference type="NCBI Taxonomy" id="229535"/>
    <lineage>
        <taxon>Eukaryota</taxon>
        <taxon>Fungi</taxon>
        <taxon>Dikarya</taxon>
        <taxon>Ascomycota</taxon>
        <taxon>Pezizomycotina</taxon>
        <taxon>Eurotiomycetes</taxon>
        <taxon>Eurotiomycetidae</taxon>
        <taxon>Eurotiales</taxon>
        <taxon>Aspergillaceae</taxon>
        <taxon>Penicillium</taxon>
    </lineage>
</organism>
<comment type="caution">
    <text evidence="3">The sequence shown here is derived from an EMBL/GenBank/DDBJ whole genome shotgun (WGS) entry which is preliminary data.</text>
</comment>
<dbReference type="Proteomes" id="UP000037696">
    <property type="component" value="Unassembled WGS sequence"/>
</dbReference>
<dbReference type="STRING" id="229535.A0A0M8P442"/>
<dbReference type="EMBL" id="LHQQ01000146">
    <property type="protein sequence ID" value="KOS40944.1"/>
    <property type="molecule type" value="Genomic_DNA"/>
</dbReference>
<feature type="chain" id="PRO_5005819434" evidence="2">
    <location>
        <begin position="23"/>
        <end position="159"/>
    </location>
</feature>
<feature type="transmembrane region" description="Helical" evidence="1">
    <location>
        <begin position="32"/>
        <end position="54"/>
    </location>
</feature>
<evidence type="ECO:0000313" key="3">
    <source>
        <dbReference type="EMBL" id="KOS40944.1"/>
    </source>
</evidence>
<feature type="signal peptide" evidence="2">
    <location>
        <begin position="1"/>
        <end position="22"/>
    </location>
</feature>
<name>A0A0M8P442_9EURO</name>
<reference evidence="3 4" key="1">
    <citation type="submission" date="2015-08" db="EMBL/GenBank/DDBJ databases">
        <title>Genome sequencing of Penicillium nordicum.</title>
        <authorList>
            <person name="Nguyen H.D."/>
            <person name="Seifert K.A."/>
        </authorList>
    </citation>
    <scope>NUCLEOTIDE SEQUENCE [LARGE SCALE GENOMIC DNA]</scope>
    <source>
        <strain evidence="3 4">DAOMC 185683</strain>
    </source>
</reference>
<dbReference type="OrthoDB" id="4161406at2759"/>
<accession>A0A0M8P442</accession>
<keyword evidence="2" id="KW-0732">Signal</keyword>
<proteinExistence type="predicted"/>
<protein>
    <submittedName>
        <fullName evidence="3">Uncharacterized protein</fullName>
    </submittedName>
</protein>
<evidence type="ECO:0000256" key="1">
    <source>
        <dbReference type="SAM" id="Phobius"/>
    </source>
</evidence>
<evidence type="ECO:0000256" key="2">
    <source>
        <dbReference type="SAM" id="SignalP"/>
    </source>
</evidence>
<keyword evidence="1" id="KW-0812">Transmembrane</keyword>
<dbReference type="AlphaFoldDB" id="A0A0M8P442"/>
<keyword evidence="4" id="KW-1185">Reference proteome</keyword>
<gene>
    <name evidence="3" type="ORF">ACN38_g8179</name>
</gene>
<sequence length="159" mass="16319">MVSFKTLLGAVAIAASVQSGSAILLTVSLDAALGTIGGVIGAAGGVTGGVSAAVGNSKREVTQIEAAPISRVKRQSYGTKYDWEQCHQQLTTSTIDFNGEAPGTVVVSGMPQACMNLATVITGKFDQGNPVPLSNNAVRFTGLTDDDIHQMEDALNTHA</sequence>